<evidence type="ECO:0000313" key="13">
    <source>
        <dbReference type="Proteomes" id="UP000186851"/>
    </source>
</evidence>
<accession>A0AAF0IBR9</accession>
<dbReference type="GO" id="GO:0016887">
    <property type="term" value="F:ATP hydrolysis activity"/>
    <property type="evidence" value="ECO:0007669"/>
    <property type="project" value="TreeGrafter"/>
</dbReference>
<dbReference type="AlphaFoldDB" id="A0AAF0IBR9"/>
<dbReference type="InterPro" id="IPR052511">
    <property type="entry name" value="ATP-dep_Helicase"/>
</dbReference>
<evidence type="ECO:0000256" key="4">
    <source>
        <dbReference type="ARBA" id="ARBA00022806"/>
    </source>
</evidence>
<gene>
    <name evidence="12" type="ORF">OdinLCB4_001815</name>
</gene>
<dbReference type="Pfam" id="PF00271">
    <property type="entry name" value="Helicase_C"/>
    <property type="match status" value="1"/>
</dbReference>
<dbReference type="CDD" id="cd17922">
    <property type="entry name" value="DEXHc_LHR-like"/>
    <property type="match status" value="1"/>
</dbReference>
<keyword evidence="8" id="KW-0413">Isomerase</keyword>
<dbReference type="InterPro" id="IPR045628">
    <property type="entry name" value="Lhr_WH_dom"/>
</dbReference>
<evidence type="ECO:0000259" key="11">
    <source>
        <dbReference type="PROSITE" id="PS51194"/>
    </source>
</evidence>
<dbReference type="Pfam" id="PF00270">
    <property type="entry name" value="DEAD"/>
    <property type="match status" value="1"/>
</dbReference>
<organism evidence="12 13">
    <name type="scientific">Odinarchaeota yellowstonii (strain LCB_4)</name>
    <dbReference type="NCBI Taxonomy" id="1841599"/>
    <lineage>
        <taxon>Archaea</taxon>
        <taxon>Promethearchaeati</taxon>
        <taxon>Candidatus Odinarchaeota</taxon>
        <taxon>Candidatus Odinarchaeia</taxon>
        <taxon>Candidatus Odinarchaeales</taxon>
        <taxon>Candidatus Odinarchaeaceae</taxon>
        <taxon>Candidatus Odinarchaeum</taxon>
    </lineage>
</organism>
<evidence type="ECO:0000256" key="6">
    <source>
        <dbReference type="ARBA" id="ARBA00023125"/>
    </source>
</evidence>
<dbReference type="Gene3D" id="3.40.50.300">
    <property type="entry name" value="P-loop containing nucleotide triphosphate hydrolases"/>
    <property type="match status" value="2"/>
</dbReference>
<dbReference type="SUPFAM" id="SSF52540">
    <property type="entry name" value="P-loop containing nucleoside triphosphate hydrolases"/>
    <property type="match status" value="1"/>
</dbReference>
<evidence type="ECO:0000256" key="8">
    <source>
        <dbReference type="ARBA" id="ARBA00023235"/>
    </source>
</evidence>
<dbReference type="GO" id="GO:0003677">
    <property type="term" value="F:DNA binding"/>
    <property type="evidence" value="ECO:0007669"/>
    <property type="project" value="UniProtKB-KW"/>
</dbReference>
<evidence type="ECO:0000259" key="10">
    <source>
        <dbReference type="PROSITE" id="PS51192"/>
    </source>
</evidence>
<dbReference type="InterPro" id="IPR027417">
    <property type="entry name" value="P-loop_NTPase"/>
</dbReference>
<dbReference type="Proteomes" id="UP000186851">
    <property type="component" value="Chromosome"/>
</dbReference>
<reference evidence="12" key="1">
    <citation type="journal article" date="2017" name="Nature">
        <title>Asgard archaea illuminate the origin of eukaryotic cellular complexity.</title>
        <authorList>
            <person name="Zaremba-Niedzwiedzka K."/>
            <person name="Caceres E.F."/>
            <person name="Saw J.H."/>
            <person name="Backstrom D."/>
            <person name="Juzokaite L."/>
            <person name="Vancaester E."/>
            <person name="Seitz K.W."/>
            <person name="Anantharaman K."/>
            <person name="Starnawski P."/>
            <person name="Kjeldsen K.U."/>
            <person name="Scott M.B."/>
            <person name="Nunoura T."/>
            <person name="Banfield J.F."/>
            <person name="Schramm A."/>
            <person name="Baker B.J."/>
            <person name="Spang A."/>
            <person name="Ettema T.J.G."/>
        </authorList>
    </citation>
    <scope>NUCLEOTIDE SEQUENCE</scope>
    <source>
        <strain evidence="12">LCB_4</strain>
    </source>
</reference>
<keyword evidence="4 12" id="KW-0347">Helicase</keyword>
<evidence type="ECO:0000256" key="2">
    <source>
        <dbReference type="ARBA" id="ARBA00022763"/>
    </source>
</evidence>
<dbReference type="Pfam" id="PF19306">
    <property type="entry name" value="WHD_Lhr"/>
    <property type="match status" value="1"/>
</dbReference>
<evidence type="ECO:0000256" key="5">
    <source>
        <dbReference type="ARBA" id="ARBA00022840"/>
    </source>
</evidence>
<reference evidence="12" key="2">
    <citation type="journal article" date="2022" name="Nat. Microbiol.">
        <title>A closed Candidatus Odinarchaeum chromosome exposes Asgard archaeal viruses.</title>
        <authorList>
            <person name="Tamarit D."/>
            <person name="Caceres E.F."/>
            <person name="Krupovic M."/>
            <person name="Nijland R."/>
            <person name="Eme L."/>
            <person name="Robinson N.P."/>
            <person name="Ettema T.J.G."/>
        </authorList>
    </citation>
    <scope>NUCLEOTIDE SEQUENCE</scope>
    <source>
        <strain evidence="12">LCB_4</strain>
    </source>
</reference>
<dbReference type="PROSITE" id="PS51194">
    <property type="entry name" value="HELICASE_CTER"/>
    <property type="match status" value="1"/>
</dbReference>
<keyword evidence="2" id="KW-0227">DNA damage</keyword>
<dbReference type="Pfam" id="PF08494">
    <property type="entry name" value="DEAD_assoc"/>
    <property type="match status" value="1"/>
</dbReference>
<feature type="domain" description="Helicase C-terminal" evidence="11">
    <location>
        <begin position="255"/>
        <end position="402"/>
    </location>
</feature>
<dbReference type="PANTHER" id="PTHR47962">
    <property type="entry name" value="ATP-DEPENDENT HELICASE LHR-RELATED-RELATED"/>
    <property type="match status" value="1"/>
</dbReference>
<dbReference type="KEGG" id="oyw:OdinLCB4_001815"/>
<dbReference type="SMART" id="SM00487">
    <property type="entry name" value="DEXDc"/>
    <property type="match status" value="1"/>
</dbReference>
<evidence type="ECO:0000256" key="3">
    <source>
        <dbReference type="ARBA" id="ARBA00022801"/>
    </source>
</evidence>
<keyword evidence="7" id="KW-0234">DNA repair</keyword>
<comment type="similarity">
    <text evidence="9">Belongs to the Lhr helicase family. Lhr-Core subfamily.</text>
</comment>
<name>A0AAF0IBR9_ODILC</name>
<dbReference type="InterPro" id="IPR013701">
    <property type="entry name" value="Lhr-like_DEAD/DEAH_assoc"/>
</dbReference>
<dbReference type="SMART" id="SM00490">
    <property type="entry name" value="HELICc"/>
    <property type="match status" value="1"/>
</dbReference>
<dbReference type="PIRSF" id="PIRSF037307">
    <property type="entry name" value="Lhr-like_helic_prd"/>
    <property type="match status" value="1"/>
</dbReference>
<keyword evidence="5" id="KW-0067">ATP-binding</keyword>
<dbReference type="GO" id="GO:0140097">
    <property type="term" value="F:catalytic activity, acting on DNA"/>
    <property type="evidence" value="ECO:0007669"/>
    <property type="project" value="UniProtKB-ARBA"/>
</dbReference>
<dbReference type="GO" id="GO:0005524">
    <property type="term" value="F:ATP binding"/>
    <property type="evidence" value="ECO:0007669"/>
    <property type="project" value="UniProtKB-KW"/>
</dbReference>
<dbReference type="InterPro" id="IPR017170">
    <property type="entry name" value="Lhr-like"/>
</dbReference>
<keyword evidence="1" id="KW-0547">Nucleotide-binding</keyword>
<keyword evidence="3" id="KW-0378">Hydrolase</keyword>
<dbReference type="GO" id="GO:0006281">
    <property type="term" value="P:DNA repair"/>
    <property type="evidence" value="ECO:0007669"/>
    <property type="project" value="UniProtKB-KW"/>
</dbReference>
<feature type="domain" description="Helicase ATP-binding" evidence="10">
    <location>
        <begin position="31"/>
        <end position="213"/>
    </location>
</feature>
<dbReference type="EMBL" id="CP091871">
    <property type="protein sequence ID" value="WEU40689.1"/>
    <property type="molecule type" value="Genomic_DNA"/>
</dbReference>
<evidence type="ECO:0000256" key="9">
    <source>
        <dbReference type="ARBA" id="ARBA00093467"/>
    </source>
</evidence>
<evidence type="ECO:0000256" key="7">
    <source>
        <dbReference type="ARBA" id="ARBA00023204"/>
    </source>
</evidence>
<dbReference type="InterPro" id="IPR011545">
    <property type="entry name" value="DEAD/DEAH_box_helicase_dom"/>
</dbReference>
<dbReference type="PROSITE" id="PS51192">
    <property type="entry name" value="HELICASE_ATP_BIND_1"/>
    <property type="match status" value="1"/>
</dbReference>
<evidence type="ECO:0000256" key="1">
    <source>
        <dbReference type="ARBA" id="ARBA00022741"/>
    </source>
</evidence>
<dbReference type="InterPro" id="IPR001650">
    <property type="entry name" value="Helicase_C-like"/>
</dbReference>
<protein>
    <submittedName>
        <fullName evidence="12">DEAD/DEAH box helicase</fullName>
    </submittedName>
</protein>
<dbReference type="GO" id="GO:0004386">
    <property type="term" value="F:helicase activity"/>
    <property type="evidence" value="ECO:0007669"/>
    <property type="project" value="UniProtKB-KW"/>
</dbReference>
<keyword evidence="6" id="KW-0238">DNA-binding</keyword>
<dbReference type="PANTHER" id="PTHR47962:SF5">
    <property type="entry name" value="ATP-DEPENDENT HELICASE LHR-RELATED"/>
    <property type="match status" value="1"/>
</dbReference>
<proteinExistence type="inferred from homology"/>
<dbReference type="InterPro" id="IPR014001">
    <property type="entry name" value="Helicase_ATP-bd"/>
</dbReference>
<evidence type="ECO:0000313" key="12">
    <source>
        <dbReference type="EMBL" id="WEU40689.1"/>
    </source>
</evidence>
<sequence>MNVFNELDSSLREKLQAFGFKTPTATQEKAIPKILKGYHTLIIAPTGSGKTEAAVFPVLNRILQDRESGEEQPGIKALYITPLKALNRDILKRLIKLGETLNIKIEVRHGDTSQPARRKQALKPPDILILTPETLQAILPGKKMREHLRTVKWVIVDEIHELANDERGAQLSIGLERLEYLTGREFQRIGLSATVGGASKIAKFLTGSHGKTKIIYLGGGKKFIIHLDYAEVTEEDYKLAVEIKSTPRIAHVIRLIDKLIRDHKSVLLFTNTREAAEIIASKLTQYNPSFNFAVHHSSLSKEVRLEAESKFKDEVIKCIICTSSLELGIDIGSIDLVIQFMSPRQISKLIQRVGRAGHRLETPSEGYIIAMNVDDILESIAICKGVLKHKIEDVTLHENSLDVLCHQIAGIILDNSKIELEKLYDIIRNSYLYHQIQFEKIKEVVEYMHTHKLVYLAGGVVKRSRKTLEYYYSNLSMIPDVKQYDVVDIASNMKIGRLDEEFVVNNQAGEVFIAKGQAWRIISIEEDVIRVEPAPTPIAAVPSWEGELLPVPYNIARMVAHLRDRLYDNLSNQHTVDYIEIIRSSLLNSREELQNIIIKESVLKKLYESIHFYIENKEPYNGERNILIESAENMIIVHLCYGSKVNQTIAQLIASTLLSKLGESVIIKSDPYRIVIQNASGLNCNTVKEVFYEIKTEYLKPLLETSLKQTALFNWKYAYVAKRFGLIEKDASYSSVDIKRLIKYYDPVIIEETIREILLEKMDLKKTSELLKKISLEEIEVKVKEYKRSLSYGEFTNIVLESLGVRDLISPEKPVAEILSIFKKRLESANKKLICLYCGKYESTRTVGALEDYPKCPICGSRYLAAVYPNDDESYQLVKKWKTGRKLDNAEIRKIKKLQEIGSLVLTMGKKAIIALAARGVGPQNVKRIFSKTSLTEKDILLEILRTEKKYLETRGFWD</sequence>